<dbReference type="GO" id="GO:0004860">
    <property type="term" value="F:protein kinase inhibitor activity"/>
    <property type="evidence" value="ECO:0007669"/>
    <property type="project" value="UniProtKB-KW"/>
</dbReference>
<feature type="region of interest" description="Disordered" evidence="3">
    <location>
        <begin position="1"/>
        <end position="61"/>
    </location>
</feature>
<evidence type="ECO:0000256" key="1">
    <source>
        <dbReference type="ARBA" id="ARBA00023013"/>
    </source>
</evidence>
<evidence type="ECO:0000313" key="5">
    <source>
        <dbReference type="Proteomes" id="UP000195402"/>
    </source>
</evidence>
<organism evidence="4 5">
    <name type="scientific">Macleaya cordata</name>
    <name type="common">Five-seeded plume-poppy</name>
    <name type="synonym">Bocconia cordata</name>
    <dbReference type="NCBI Taxonomy" id="56857"/>
    <lineage>
        <taxon>Eukaryota</taxon>
        <taxon>Viridiplantae</taxon>
        <taxon>Streptophyta</taxon>
        <taxon>Embryophyta</taxon>
        <taxon>Tracheophyta</taxon>
        <taxon>Spermatophyta</taxon>
        <taxon>Magnoliopsida</taxon>
        <taxon>Ranunculales</taxon>
        <taxon>Papaveraceae</taxon>
        <taxon>Papaveroideae</taxon>
        <taxon>Macleaya</taxon>
    </lineage>
</organism>
<evidence type="ECO:0000313" key="4">
    <source>
        <dbReference type="EMBL" id="OVA06258.1"/>
    </source>
</evidence>
<gene>
    <name evidence="4" type="ORF">BVC80_8869g27</name>
</gene>
<evidence type="ECO:0000256" key="3">
    <source>
        <dbReference type="SAM" id="MobiDB-lite"/>
    </source>
</evidence>
<dbReference type="EMBL" id="MVGT01002876">
    <property type="protein sequence ID" value="OVA06258.1"/>
    <property type="molecule type" value="Genomic_DNA"/>
</dbReference>
<dbReference type="GO" id="GO:0032875">
    <property type="term" value="P:regulation of DNA endoreduplication"/>
    <property type="evidence" value="ECO:0007669"/>
    <property type="project" value="InterPro"/>
</dbReference>
<evidence type="ECO:0000256" key="2">
    <source>
        <dbReference type="ARBA" id="ARBA00023306"/>
    </source>
</evidence>
<reference evidence="4 5" key="1">
    <citation type="journal article" date="2017" name="Mol. Plant">
        <title>The Genome of Medicinal Plant Macleaya cordata Provides New Insights into Benzylisoquinoline Alkaloids Metabolism.</title>
        <authorList>
            <person name="Liu X."/>
            <person name="Liu Y."/>
            <person name="Huang P."/>
            <person name="Ma Y."/>
            <person name="Qing Z."/>
            <person name="Tang Q."/>
            <person name="Cao H."/>
            <person name="Cheng P."/>
            <person name="Zheng Y."/>
            <person name="Yuan Z."/>
            <person name="Zhou Y."/>
            <person name="Liu J."/>
            <person name="Tang Z."/>
            <person name="Zhuo Y."/>
            <person name="Zhang Y."/>
            <person name="Yu L."/>
            <person name="Huang J."/>
            <person name="Yang P."/>
            <person name="Peng Q."/>
            <person name="Zhang J."/>
            <person name="Jiang W."/>
            <person name="Zhang Z."/>
            <person name="Lin K."/>
            <person name="Ro D.K."/>
            <person name="Chen X."/>
            <person name="Xiong X."/>
            <person name="Shang Y."/>
            <person name="Huang S."/>
            <person name="Zeng J."/>
        </authorList>
    </citation>
    <scope>NUCLEOTIDE SEQUENCE [LARGE SCALE GENOMIC DNA]</scope>
    <source>
        <strain evidence="5">cv. BLH2017</strain>
        <tissue evidence="4">Root</tissue>
    </source>
</reference>
<protein>
    <submittedName>
        <fullName evidence="4">Uncharacterized protein</fullName>
    </submittedName>
</protein>
<dbReference type="InterPro" id="IPR040389">
    <property type="entry name" value="SMR"/>
</dbReference>
<keyword evidence="1" id="KW-0649">Protein kinase inhibitor</keyword>
<comment type="caution">
    <text evidence="4">The sequence shown here is derived from an EMBL/GenBank/DDBJ whole genome shotgun (WGS) entry which is preliminary data.</text>
</comment>
<dbReference type="Proteomes" id="UP000195402">
    <property type="component" value="Unassembled WGS sequence"/>
</dbReference>
<sequence length="101" mass="11344">MPTTTSPGDQIKVEEEEDDEDGFRTPTSLDHKIKVNYQQCPPAPKKPKSKSLPASCRSKRKASSRIIRIDLSKELHDLLQVPYQDVVGDLGSKIIKKVRSN</sequence>
<dbReference type="FunCoup" id="A0A200Q736">
    <property type="interactions" value="17"/>
</dbReference>
<keyword evidence="5" id="KW-1185">Reference proteome</keyword>
<dbReference type="AlphaFoldDB" id="A0A200Q736"/>
<name>A0A200Q736_MACCD</name>
<dbReference type="PANTHER" id="PTHR33142:SF65">
    <property type="entry name" value="CYCLIN-DEPENDENT PROTEIN KINASE INHIBITOR SMR2-LIKE"/>
    <property type="match status" value="1"/>
</dbReference>
<dbReference type="OrthoDB" id="1933617at2759"/>
<accession>A0A200Q736</accession>
<proteinExistence type="predicted"/>
<dbReference type="InParanoid" id="A0A200Q736"/>
<dbReference type="GO" id="GO:0005634">
    <property type="term" value="C:nucleus"/>
    <property type="evidence" value="ECO:0007669"/>
    <property type="project" value="TreeGrafter"/>
</dbReference>
<dbReference type="PANTHER" id="PTHR33142">
    <property type="entry name" value="CYCLIN-DEPENDENT PROTEIN KINASE INHIBITOR SMR13"/>
    <property type="match status" value="1"/>
</dbReference>
<keyword evidence="2" id="KW-0131">Cell cycle</keyword>